<dbReference type="RefSeq" id="WP_046911662.1">
    <property type="nucleotide sequence ID" value="NZ_BAAAXG010000026.1"/>
</dbReference>
<keyword evidence="2" id="KW-1185">Reference proteome</keyword>
<organism evidence="1 2">
    <name type="scientific">Streptomyces showdoensis</name>
    <dbReference type="NCBI Taxonomy" id="68268"/>
    <lineage>
        <taxon>Bacteria</taxon>
        <taxon>Bacillati</taxon>
        <taxon>Actinomycetota</taxon>
        <taxon>Actinomycetes</taxon>
        <taxon>Kitasatosporales</taxon>
        <taxon>Streptomycetaceae</taxon>
        <taxon>Streptomyces</taxon>
    </lineage>
</organism>
<evidence type="ECO:0000313" key="1">
    <source>
        <dbReference type="EMBL" id="KKZ69791.1"/>
    </source>
</evidence>
<proteinExistence type="predicted"/>
<accession>A0A2P2GE58</accession>
<protein>
    <submittedName>
        <fullName evidence="1">Uncharacterized protein</fullName>
    </submittedName>
</protein>
<comment type="caution">
    <text evidence="1">The sequence shown here is derived from an EMBL/GenBank/DDBJ whole genome shotgun (WGS) entry which is preliminary data.</text>
</comment>
<name>A0A2P2GE58_STREW</name>
<dbReference type="OrthoDB" id="4254348at2"/>
<evidence type="ECO:0000313" key="2">
    <source>
        <dbReference type="Proteomes" id="UP000265325"/>
    </source>
</evidence>
<dbReference type="EMBL" id="LAQS01000078">
    <property type="protein sequence ID" value="KKZ69791.1"/>
    <property type="molecule type" value="Genomic_DNA"/>
</dbReference>
<dbReference type="Proteomes" id="UP000265325">
    <property type="component" value="Unassembled WGS sequence"/>
</dbReference>
<dbReference type="AlphaFoldDB" id="A0A2P2GE58"/>
<sequence length="123" mass="13276">MAGHQECGAYLYDPAARKVGEYRGQAGPYAMLRPLGGGREWQADPELVRPATQDERLSAGVRAVNERAAAAYGLGRPPVPVPHCAECAELDASRAGARARFDWSAETDANVLLRRHLQAGHPE</sequence>
<reference evidence="1 2" key="1">
    <citation type="submission" date="2015-05" db="EMBL/GenBank/DDBJ databases">
        <title>Draft Genome assembly of Streptomyces showdoensis.</title>
        <authorList>
            <person name="Thapa K.K."/>
            <person name="Metsa-Ketela M."/>
        </authorList>
    </citation>
    <scope>NUCLEOTIDE SEQUENCE [LARGE SCALE GENOMIC DNA]</scope>
    <source>
        <strain evidence="1 2">ATCC 15227</strain>
    </source>
</reference>
<gene>
    <name evidence="1" type="ORF">VO63_32320</name>
</gene>